<keyword evidence="3" id="KW-0862">Zinc</keyword>
<evidence type="ECO:0000256" key="2">
    <source>
        <dbReference type="ARBA" id="ARBA00022771"/>
    </source>
</evidence>
<dbReference type="GO" id="GO:0005634">
    <property type="term" value="C:nucleus"/>
    <property type="evidence" value="ECO:0007669"/>
    <property type="project" value="UniProtKB-ARBA"/>
</dbReference>
<keyword evidence="2 4" id="KW-0863">Zinc-finger</keyword>
<dbReference type="InterPro" id="IPR013087">
    <property type="entry name" value="Znf_C2H2_type"/>
</dbReference>
<dbReference type="PROSITE" id="PS50157">
    <property type="entry name" value="ZINC_FINGER_C2H2_2"/>
    <property type="match status" value="2"/>
</dbReference>
<dbReference type="SUPFAM" id="SSF57667">
    <property type="entry name" value="beta-beta-alpha zinc fingers"/>
    <property type="match status" value="2"/>
</dbReference>
<dbReference type="EMBL" id="BGPR01009249">
    <property type="protein sequence ID" value="GBN38850.1"/>
    <property type="molecule type" value="Genomic_DNA"/>
</dbReference>
<dbReference type="Gene3D" id="3.30.160.60">
    <property type="entry name" value="Classic Zinc Finger"/>
    <property type="match status" value="2"/>
</dbReference>
<evidence type="ECO:0000256" key="5">
    <source>
        <dbReference type="SAM" id="MobiDB-lite"/>
    </source>
</evidence>
<dbReference type="GO" id="GO:0008270">
    <property type="term" value="F:zinc ion binding"/>
    <property type="evidence" value="ECO:0007669"/>
    <property type="project" value="UniProtKB-KW"/>
</dbReference>
<keyword evidence="8" id="KW-1185">Reference proteome</keyword>
<feature type="domain" description="C2H2-type" evidence="6">
    <location>
        <begin position="15"/>
        <end position="37"/>
    </location>
</feature>
<feature type="region of interest" description="Disordered" evidence="5">
    <location>
        <begin position="97"/>
        <end position="118"/>
    </location>
</feature>
<feature type="compositionally biased region" description="Basic residues" evidence="5">
    <location>
        <begin position="109"/>
        <end position="118"/>
    </location>
</feature>
<sequence>MCCLVNETHEDQKEYICEICQKKFGRSDILNRHKKTHGKNGLVGDNNNCQKSSGGDSSSNRHRNAPLSRNVHVCEFCSKRFSRKLCLLQHIRIEHRSKGKHETPPCTNKRAKKMKHVY</sequence>
<feature type="region of interest" description="Disordered" evidence="5">
    <location>
        <begin position="34"/>
        <end position="64"/>
    </location>
</feature>
<reference evidence="7 8" key="1">
    <citation type="journal article" date="2019" name="Sci. Rep.">
        <title>Orb-weaving spider Araneus ventricosus genome elucidates the spidroin gene catalogue.</title>
        <authorList>
            <person name="Kono N."/>
            <person name="Nakamura H."/>
            <person name="Ohtoshi R."/>
            <person name="Moran D.A.P."/>
            <person name="Shinohara A."/>
            <person name="Yoshida Y."/>
            <person name="Fujiwara M."/>
            <person name="Mori M."/>
            <person name="Tomita M."/>
            <person name="Arakawa K."/>
        </authorList>
    </citation>
    <scope>NUCLEOTIDE SEQUENCE [LARGE SCALE GENOMIC DNA]</scope>
</reference>
<dbReference type="Pfam" id="PF13894">
    <property type="entry name" value="zf-C2H2_4"/>
    <property type="match status" value="1"/>
</dbReference>
<gene>
    <name evidence="7" type="ORF">AVEN_265128_1</name>
</gene>
<dbReference type="OrthoDB" id="6077919at2759"/>
<dbReference type="FunFam" id="3.30.160.60:FF:000446">
    <property type="entry name" value="Zinc finger protein"/>
    <property type="match status" value="1"/>
</dbReference>
<dbReference type="SMART" id="SM00355">
    <property type="entry name" value="ZnF_C2H2"/>
    <property type="match status" value="2"/>
</dbReference>
<evidence type="ECO:0000313" key="7">
    <source>
        <dbReference type="EMBL" id="GBN38850.1"/>
    </source>
</evidence>
<evidence type="ECO:0000256" key="3">
    <source>
        <dbReference type="ARBA" id="ARBA00022833"/>
    </source>
</evidence>
<organism evidence="7 8">
    <name type="scientific">Araneus ventricosus</name>
    <name type="common">Orbweaver spider</name>
    <name type="synonym">Epeira ventricosa</name>
    <dbReference type="NCBI Taxonomy" id="182803"/>
    <lineage>
        <taxon>Eukaryota</taxon>
        <taxon>Metazoa</taxon>
        <taxon>Ecdysozoa</taxon>
        <taxon>Arthropoda</taxon>
        <taxon>Chelicerata</taxon>
        <taxon>Arachnida</taxon>
        <taxon>Araneae</taxon>
        <taxon>Araneomorphae</taxon>
        <taxon>Entelegynae</taxon>
        <taxon>Araneoidea</taxon>
        <taxon>Araneidae</taxon>
        <taxon>Araneus</taxon>
    </lineage>
</organism>
<dbReference type="Proteomes" id="UP000499080">
    <property type="component" value="Unassembled WGS sequence"/>
</dbReference>
<feature type="compositionally biased region" description="Polar residues" evidence="5">
    <location>
        <begin position="45"/>
        <end position="58"/>
    </location>
</feature>
<dbReference type="AlphaFoldDB" id="A0A4Y2NJW2"/>
<name>A0A4Y2NJW2_ARAVE</name>
<evidence type="ECO:0000313" key="8">
    <source>
        <dbReference type="Proteomes" id="UP000499080"/>
    </source>
</evidence>
<feature type="domain" description="C2H2-type" evidence="6">
    <location>
        <begin position="72"/>
        <end position="100"/>
    </location>
</feature>
<evidence type="ECO:0000259" key="6">
    <source>
        <dbReference type="PROSITE" id="PS50157"/>
    </source>
</evidence>
<comment type="caution">
    <text evidence="7">The sequence shown here is derived from an EMBL/GenBank/DDBJ whole genome shotgun (WGS) entry which is preliminary data.</text>
</comment>
<accession>A0A4Y2NJW2</accession>
<dbReference type="InterPro" id="IPR036236">
    <property type="entry name" value="Znf_C2H2_sf"/>
</dbReference>
<dbReference type="PROSITE" id="PS00028">
    <property type="entry name" value="ZINC_FINGER_C2H2_1"/>
    <property type="match status" value="2"/>
</dbReference>
<dbReference type="Pfam" id="PF00096">
    <property type="entry name" value="zf-C2H2"/>
    <property type="match status" value="1"/>
</dbReference>
<evidence type="ECO:0000256" key="4">
    <source>
        <dbReference type="PROSITE-ProRule" id="PRU00042"/>
    </source>
</evidence>
<evidence type="ECO:0000256" key="1">
    <source>
        <dbReference type="ARBA" id="ARBA00022723"/>
    </source>
</evidence>
<keyword evidence="1" id="KW-0479">Metal-binding</keyword>
<protein>
    <recommendedName>
        <fullName evidence="6">C2H2-type domain-containing protein</fullName>
    </recommendedName>
</protein>
<proteinExistence type="predicted"/>